<keyword evidence="1" id="KW-1185">Reference proteome</keyword>
<reference evidence="1" key="1">
    <citation type="journal article" date="2014" name="Nat. Commun.">
        <title>The tobacco genome sequence and its comparison with those of tomato and potato.</title>
        <authorList>
            <person name="Sierro N."/>
            <person name="Battey J.N."/>
            <person name="Ouadi S."/>
            <person name="Bakaher N."/>
            <person name="Bovet L."/>
            <person name="Willig A."/>
            <person name="Goepfert S."/>
            <person name="Peitsch M.C."/>
            <person name="Ivanov N.V."/>
        </authorList>
    </citation>
    <scope>NUCLEOTIDE SEQUENCE [LARGE SCALE GENOMIC DNA]</scope>
</reference>
<evidence type="ECO:0000313" key="2">
    <source>
        <dbReference type="RefSeq" id="XP_075091906.1"/>
    </source>
</evidence>
<accession>A0AC58T3U9</accession>
<gene>
    <name evidence="2" type="primary">LOC142172048</name>
</gene>
<reference evidence="2" key="2">
    <citation type="submission" date="2025-08" db="UniProtKB">
        <authorList>
            <consortium name="RefSeq"/>
        </authorList>
    </citation>
    <scope>IDENTIFICATION</scope>
    <source>
        <tissue evidence="2">Leaf</tissue>
    </source>
</reference>
<organism evidence="1 2">
    <name type="scientific">Nicotiana tabacum</name>
    <name type="common">Common tobacco</name>
    <dbReference type="NCBI Taxonomy" id="4097"/>
    <lineage>
        <taxon>Eukaryota</taxon>
        <taxon>Viridiplantae</taxon>
        <taxon>Streptophyta</taxon>
        <taxon>Embryophyta</taxon>
        <taxon>Tracheophyta</taxon>
        <taxon>Spermatophyta</taxon>
        <taxon>Magnoliopsida</taxon>
        <taxon>eudicotyledons</taxon>
        <taxon>Gunneridae</taxon>
        <taxon>Pentapetalae</taxon>
        <taxon>asterids</taxon>
        <taxon>lamiids</taxon>
        <taxon>Solanales</taxon>
        <taxon>Solanaceae</taxon>
        <taxon>Nicotianoideae</taxon>
        <taxon>Nicotianeae</taxon>
        <taxon>Nicotiana</taxon>
    </lineage>
</organism>
<dbReference type="RefSeq" id="XP_075091906.1">
    <property type="nucleotide sequence ID" value="XM_075235805.1"/>
</dbReference>
<sequence length="114" mass="13389">MPIQTLEDMLRACVVNFGRNWDEHLPLIEFAYNNSYQISIQMSPYEALYERRCRSPVGWFEPAEVGLLGPDLVYDALQKVTLIQGRIRTTQSRQKGYTDKRRRALEFKRATKFS</sequence>
<protein>
    <submittedName>
        <fullName evidence="2">Uncharacterized protein LOC142172048</fullName>
    </submittedName>
</protein>
<dbReference type="Proteomes" id="UP000790787">
    <property type="component" value="Chromosome 17"/>
</dbReference>
<proteinExistence type="predicted"/>
<name>A0AC58T3U9_TOBAC</name>
<evidence type="ECO:0000313" key="1">
    <source>
        <dbReference type="Proteomes" id="UP000790787"/>
    </source>
</evidence>